<keyword evidence="2" id="KW-1185">Reference proteome</keyword>
<dbReference type="EMBL" id="CM016554">
    <property type="protein sequence ID" value="TKW25543.1"/>
    <property type="molecule type" value="Genomic_DNA"/>
</dbReference>
<protein>
    <submittedName>
        <fullName evidence="1">Uncharacterized protein</fullName>
    </submittedName>
</protein>
<dbReference type="Proteomes" id="UP000298652">
    <property type="component" value="Chromosome 3"/>
</dbReference>
<evidence type="ECO:0000313" key="1">
    <source>
        <dbReference type="EMBL" id="TKW25543.1"/>
    </source>
</evidence>
<dbReference type="Gramene" id="TKW25543">
    <property type="protein sequence ID" value="TKW25543"/>
    <property type="gene ID" value="SEVIR_3G125900v2"/>
</dbReference>
<name>A0A4U6VCH1_SETVI</name>
<proteinExistence type="predicted"/>
<organism evidence="1 2">
    <name type="scientific">Setaria viridis</name>
    <name type="common">Green bristlegrass</name>
    <name type="synonym">Setaria italica subsp. viridis</name>
    <dbReference type="NCBI Taxonomy" id="4556"/>
    <lineage>
        <taxon>Eukaryota</taxon>
        <taxon>Viridiplantae</taxon>
        <taxon>Streptophyta</taxon>
        <taxon>Embryophyta</taxon>
        <taxon>Tracheophyta</taxon>
        <taxon>Spermatophyta</taxon>
        <taxon>Magnoliopsida</taxon>
        <taxon>Liliopsida</taxon>
        <taxon>Poales</taxon>
        <taxon>Poaceae</taxon>
        <taxon>PACMAD clade</taxon>
        <taxon>Panicoideae</taxon>
        <taxon>Panicodae</taxon>
        <taxon>Paniceae</taxon>
        <taxon>Cenchrinae</taxon>
        <taxon>Setaria</taxon>
    </lineage>
</organism>
<accession>A0A4U6VCH1</accession>
<gene>
    <name evidence="1" type="ORF">SEVIR_3G125900v2</name>
</gene>
<dbReference type="AlphaFoldDB" id="A0A4U6VCH1"/>
<sequence length="78" mass="8440">MVGQLQTPVVGILLKQSVMSAASADRFEIVGQPTPPVFSVAMSGSCRCFLFSLNKTDCSRIKSNKLTLQKVGRISLHD</sequence>
<evidence type="ECO:0000313" key="2">
    <source>
        <dbReference type="Proteomes" id="UP000298652"/>
    </source>
</evidence>
<reference evidence="1" key="1">
    <citation type="submission" date="2019-03" db="EMBL/GenBank/DDBJ databases">
        <title>WGS assembly of Setaria viridis.</title>
        <authorList>
            <person name="Huang P."/>
            <person name="Jenkins J."/>
            <person name="Grimwood J."/>
            <person name="Barry K."/>
            <person name="Healey A."/>
            <person name="Mamidi S."/>
            <person name="Sreedasyam A."/>
            <person name="Shu S."/>
            <person name="Feldman M."/>
            <person name="Wu J."/>
            <person name="Yu Y."/>
            <person name="Chen C."/>
            <person name="Johnson J."/>
            <person name="Rokhsar D."/>
            <person name="Baxter I."/>
            <person name="Schmutz J."/>
            <person name="Brutnell T."/>
            <person name="Kellogg E."/>
        </authorList>
    </citation>
    <scope>NUCLEOTIDE SEQUENCE [LARGE SCALE GENOMIC DNA]</scope>
</reference>